<evidence type="ECO:0000313" key="3">
    <source>
        <dbReference type="Proteomes" id="UP000284706"/>
    </source>
</evidence>
<feature type="chain" id="PRO_5019448606" evidence="1">
    <location>
        <begin position="23"/>
        <end position="145"/>
    </location>
</feature>
<dbReference type="Proteomes" id="UP000284706">
    <property type="component" value="Unassembled WGS sequence"/>
</dbReference>
<feature type="signal peptide" evidence="1">
    <location>
        <begin position="1"/>
        <end position="22"/>
    </location>
</feature>
<evidence type="ECO:0000313" key="2">
    <source>
        <dbReference type="EMBL" id="PPQ71299.1"/>
    </source>
</evidence>
<keyword evidence="3" id="KW-1185">Reference proteome</keyword>
<dbReference type="EMBL" id="NHYE01005508">
    <property type="protein sequence ID" value="PPQ71299.1"/>
    <property type="molecule type" value="Genomic_DNA"/>
</dbReference>
<organism evidence="2 3">
    <name type="scientific">Gymnopilus dilepis</name>
    <dbReference type="NCBI Taxonomy" id="231916"/>
    <lineage>
        <taxon>Eukaryota</taxon>
        <taxon>Fungi</taxon>
        <taxon>Dikarya</taxon>
        <taxon>Basidiomycota</taxon>
        <taxon>Agaricomycotina</taxon>
        <taxon>Agaricomycetes</taxon>
        <taxon>Agaricomycetidae</taxon>
        <taxon>Agaricales</taxon>
        <taxon>Agaricineae</taxon>
        <taxon>Hymenogastraceae</taxon>
        <taxon>Gymnopilus</taxon>
    </lineage>
</organism>
<accession>A0A409VYH5</accession>
<dbReference type="InParanoid" id="A0A409VYH5"/>
<reference evidence="2 3" key="1">
    <citation type="journal article" date="2018" name="Evol. Lett.">
        <title>Horizontal gene cluster transfer increased hallucinogenic mushroom diversity.</title>
        <authorList>
            <person name="Reynolds H.T."/>
            <person name="Vijayakumar V."/>
            <person name="Gluck-Thaler E."/>
            <person name="Korotkin H.B."/>
            <person name="Matheny P.B."/>
            <person name="Slot J.C."/>
        </authorList>
    </citation>
    <scope>NUCLEOTIDE SEQUENCE [LARGE SCALE GENOMIC DNA]</scope>
    <source>
        <strain evidence="2 3">SRW20</strain>
    </source>
</reference>
<keyword evidence="1" id="KW-0732">Signal</keyword>
<protein>
    <submittedName>
        <fullName evidence="2">Uncharacterized protein</fullName>
    </submittedName>
</protein>
<sequence>MKFSSAIFVLSISFASVAPISALPLELDAQLDAGLAPTLAQFYPGIIGAIEKLNPDAAQKVETAIKQACDAVNEIKTSKASASGNAGGSIFSALSNTLGGFVTSILPNITPALTALLAVANGNAAAAPQLVSLAQQGCKLVFNDA</sequence>
<proteinExistence type="predicted"/>
<gene>
    <name evidence="2" type="ORF">CVT26_011950</name>
</gene>
<evidence type="ECO:0000256" key="1">
    <source>
        <dbReference type="SAM" id="SignalP"/>
    </source>
</evidence>
<comment type="caution">
    <text evidence="2">The sequence shown here is derived from an EMBL/GenBank/DDBJ whole genome shotgun (WGS) entry which is preliminary data.</text>
</comment>
<dbReference type="AlphaFoldDB" id="A0A409VYH5"/>
<name>A0A409VYH5_9AGAR</name>